<dbReference type="PhylomeDB" id="T1J0I4"/>
<dbReference type="Gene3D" id="1.20.58.900">
    <property type="match status" value="1"/>
</dbReference>
<organism evidence="10 11">
    <name type="scientific">Strigamia maritima</name>
    <name type="common">European centipede</name>
    <name type="synonym">Geophilus maritimus</name>
    <dbReference type="NCBI Taxonomy" id="126957"/>
    <lineage>
        <taxon>Eukaryota</taxon>
        <taxon>Metazoa</taxon>
        <taxon>Ecdysozoa</taxon>
        <taxon>Arthropoda</taxon>
        <taxon>Myriapoda</taxon>
        <taxon>Chilopoda</taxon>
        <taxon>Pleurostigmophora</taxon>
        <taxon>Geophilomorpha</taxon>
        <taxon>Linotaeniidae</taxon>
        <taxon>Strigamia</taxon>
    </lineage>
</organism>
<dbReference type="SUPFAM" id="SSF101576">
    <property type="entry name" value="Supernatant protein factor (SPF), C-terminal domain"/>
    <property type="match status" value="1"/>
</dbReference>
<dbReference type="EMBL" id="JH431734">
    <property type="status" value="NOT_ANNOTATED_CDS"/>
    <property type="molecule type" value="Genomic_DNA"/>
</dbReference>
<dbReference type="InterPro" id="IPR036598">
    <property type="entry name" value="GOLD_dom_sf"/>
</dbReference>
<dbReference type="GO" id="GO:0005770">
    <property type="term" value="C:late endosome"/>
    <property type="evidence" value="ECO:0007669"/>
    <property type="project" value="TreeGrafter"/>
</dbReference>
<dbReference type="SUPFAM" id="SSF57903">
    <property type="entry name" value="FYVE/PHD zinc finger"/>
    <property type="match status" value="1"/>
</dbReference>
<keyword evidence="1" id="KW-0479">Metal-binding</keyword>
<feature type="coiled-coil region" evidence="5">
    <location>
        <begin position="440"/>
        <end position="467"/>
    </location>
</feature>
<feature type="compositionally biased region" description="Polar residues" evidence="6">
    <location>
        <begin position="1297"/>
        <end position="1307"/>
    </location>
</feature>
<evidence type="ECO:0000259" key="7">
    <source>
        <dbReference type="PROSITE" id="PS50178"/>
    </source>
</evidence>
<dbReference type="Pfam" id="PF02759">
    <property type="entry name" value="RUN"/>
    <property type="match status" value="1"/>
</dbReference>
<dbReference type="OMA" id="DTENSAM"/>
<feature type="compositionally biased region" description="Basic and acidic residues" evidence="6">
    <location>
        <begin position="727"/>
        <end position="749"/>
    </location>
</feature>
<keyword evidence="5" id="KW-0175">Coiled coil</keyword>
<feature type="region of interest" description="Disordered" evidence="6">
    <location>
        <begin position="583"/>
        <end position="615"/>
    </location>
</feature>
<dbReference type="GO" id="GO:1901098">
    <property type="term" value="P:positive regulation of autophagosome maturation"/>
    <property type="evidence" value="ECO:0007669"/>
    <property type="project" value="TreeGrafter"/>
</dbReference>
<dbReference type="InterPro" id="IPR037213">
    <property type="entry name" value="Run_dom_sf"/>
</dbReference>
<feature type="compositionally biased region" description="Polar residues" evidence="6">
    <location>
        <begin position="713"/>
        <end position="726"/>
    </location>
</feature>
<reference evidence="10" key="2">
    <citation type="submission" date="2015-02" db="UniProtKB">
        <authorList>
            <consortium name="EnsemblMetazoa"/>
        </authorList>
    </citation>
    <scope>IDENTIFICATION</scope>
</reference>
<evidence type="ECO:0000256" key="1">
    <source>
        <dbReference type="ARBA" id="ARBA00022723"/>
    </source>
</evidence>
<evidence type="ECO:0000256" key="6">
    <source>
        <dbReference type="SAM" id="MobiDB-lite"/>
    </source>
</evidence>
<dbReference type="Proteomes" id="UP000014500">
    <property type="component" value="Unassembled WGS sequence"/>
</dbReference>
<dbReference type="InterPro" id="IPR017455">
    <property type="entry name" value="Znf_FYVE-rel"/>
</dbReference>
<dbReference type="SUPFAM" id="SSF140741">
    <property type="entry name" value="RUN domain-like"/>
    <property type="match status" value="1"/>
</dbReference>
<dbReference type="GO" id="GO:0005776">
    <property type="term" value="C:autophagosome"/>
    <property type="evidence" value="ECO:0007669"/>
    <property type="project" value="TreeGrafter"/>
</dbReference>
<feature type="coiled-coil region" evidence="5">
    <location>
        <begin position="1146"/>
        <end position="1197"/>
    </location>
</feature>
<dbReference type="GO" id="GO:0072383">
    <property type="term" value="P:plus-end-directed vesicle transport along microtubule"/>
    <property type="evidence" value="ECO:0007669"/>
    <property type="project" value="TreeGrafter"/>
</dbReference>
<feature type="domain" description="RUN" evidence="8">
    <location>
        <begin position="35"/>
        <end position="165"/>
    </location>
</feature>
<dbReference type="InterPro" id="IPR004012">
    <property type="entry name" value="Run_dom"/>
</dbReference>
<dbReference type="Gene3D" id="1.10.287.1490">
    <property type="match status" value="1"/>
</dbReference>
<keyword evidence="2 4" id="KW-0863">Zinc-finger</keyword>
<evidence type="ECO:0008006" key="12">
    <source>
        <dbReference type="Google" id="ProtNLM"/>
    </source>
</evidence>
<dbReference type="STRING" id="126957.T1J0I4"/>
<feature type="domain" description="FYVE-type" evidence="7">
    <location>
        <begin position="1216"/>
        <end position="1276"/>
    </location>
</feature>
<sequence length="1479" mass="168804">MASSSEPQLHKTVAEIIDTVHELKTNFEETQSPITDDNSFLSRLLIKIEYIFQLDLQAKHSILGTKKGYWDYFYKCLAGKRNLNDGIRFVKAISEIQTSEGRGRAFIRFCLMHHCLADSFQQFELIYRAWFGESSPLRCESQFSRLITSLYELNEIDFELNPLGCELDVGWPAYARKSHDPFSWRVPSRAMSVSSFCSAVSTSVERDSFCKDHFKINCDDSVDVEEDDQTAVQTLTDQNAALHQRFEEKESEWLKEKTKLETELTETRKIVEKIKAAEKKPTEADKLNQLQTEKQIKLMEKGLTDSYKNAQALLNSFQTKVTTVEGKIQEFDKTNPVLSDPKVNSEQLVPIPAPAVKEFLEDVSLIHFSAQDLILTQKGFLEKMSNLIKATSELQQMHGVVDNEPIKENENAKRMEEQICALKDALKASKEITEIKDLEITKLRTEVQEIKLRNEITETEVRGAEDDGKLRKQLVDLLAKVKHLQEEKLVIGKKVSNIESGKDELEKRAYEMMNKLKESEGQVRQMNDKLRNVLHLVDVQGDQNSRLQEQLVSTKKENSLLVTQMKTLNELLQELDKKEIEIESQVEPQEVANKNEERATDGASADSSKPDDVHQPIVKKVARTLSRLHSLIDERDELQRQLKITKEMTADLTSKVTEQEQQLAKVTSELTETQEFIDKLRSACSKLQTSDAILRHELREKRHLLNKLKGQLESSRNQWKQVQQKNSENETEWRSLKDEFENRKLKSAEEASTSSEKPQPSSPKEIEGADGGLSLSNPDLLAGINMSPEESNPLSEEEDARDRRLKFLEDQCRMLYEKLLKSAKYGAALDMRLSSLHEHFGSGDTENSAMSTPDEQENNDEASGEADMSDELVHETESMTVGRVVVNEVLGDVSEQVVNDAEADGEVEVGFDECLDKKSVTFEIDTPANSSPEKPSPFDAVHALPKRIEKLRKEKEDLQKKFKKFRGEKITWEAKETNYKAQIELIELERDDLMKQLAAKNENGSDLKSEDDKFLNAKEGLKSKIIEIEKQLDERTEKMAELREQMDLTKKSCEQEITALQFQLNTETLKHQQALKECNEQEERMKEMQECIKKQDVVLHHTEEKLKMIQDERETEQAEQWRQLSELKQALLSKDEDGAKTSIVLLEEEHARSEKFRTEVEDLNSTVSQLELHVSQLEADNEQMKQIIVKLTKEKEELWKENFESKAQVSIQMVNSADITQCTLCKVDFGYGVLLRKHHCRLCGQIFCYHCANHWLLTPNSKESVRACNECFAKNNSLYEIKPSILSDDVQDRSTDEASGSVSSSVTDLPAASNEVAQKSDDFHVVTDQELTESMKSSSSSLSLSDNQENLILNEVWTEDDIRNSSAPTKTLRIGPRKKLAIPVYIEKVGEGILKWSFTSKPNSIGFSVVFHSSMEDIFSTTASEVLLSETRVNSHKHEVAGQLVPRRSGCYTLVFDNTFSKFYPKQVTLFVAYDTVST</sequence>
<accession>T1J0I4</accession>
<feature type="compositionally biased region" description="Acidic residues" evidence="6">
    <location>
        <begin position="854"/>
        <end position="866"/>
    </location>
</feature>
<keyword evidence="3" id="KW-0862">Zinc</keyword>
<feature type="compositionally biased region" description="Low complexity" evidence="6">
    <location>
        <begin position="750"/>
        <end position="763"/>
    </location>
</feature>
<evidence type="ECO:0000259" key="8">
    <source>
        <dbReference type="PROSITE" id="PS50826"/>
    </source>
</evidence>
<dbReference type="Gene3D" id="2.60.120.680">
    <property type="entry name" value="GOLD domain"/>
    <property type="match status" value="1"/>
</dbReference>
<name>T1J0I4_STRMM</name>
<proteinExistence type="predicted"/>
<feature type="coiled-coil region" evidence="5">
    <location>
        <begin position="941"/>
        <end position="1119"/>
    </location>
</feature>
<feature type="region of interest" description="Disordered" evidence="6">
    <location>
        <begin position="1290"/>
        <end position="1310"/>
    </location>
</feature>
<feature type="coiled-coil region" evidence="5">
    <location>
        <begin position="232"/>
        <end position="277"/>
    </location>
</feature>
<dbReference type="InterPro" id="IPR009038">
    <property type="entry name" value="GOLD_dom"/>
</dbReference>
<dbReference type="Pfam" id="PF01363">
    <property type="entry name" value="FYVE"/>
    <property type="match status" value="1"/>
</dbReference>
<protein>
    <recommendedName>
        <fullName evidence="12">FYVE-type domain-containing protein</fullName>
    </recommendedName>
</protein>
<feature type="domain" description="GOLD" evidence="9">
    <location>
        <begin position="1359"/>
        <end position="1474"/>
    </location>
</feature>
<feature type="region of interest" description="Disordered" evidence="6">
    <location>
        <begin position="713"/>
        <end position="800"/>
    </location>
</feature>
<dbReference type="PANTHER" id="PTHR46753">
    <property type="entry name" value="FYVE AND COILED-COIL DOMAIN-CONTAINING PROTEIN 1"/>
    <property type="match status" value="1"/>
</dbReference>
<feature type="compositionally biased region" description="Polar residues" evidence="6">
    <location>
        <begin position="844"/>
        <end position="853"/>
    </location>
</feature>
<dbReference type="GO" id="GO:0008270">
    <property type="term" value="F:zinc ion binding"/>
    <property type="evidence" value="ECO:0007669"/>
    <property type="project" value="UniProtKB-KW"/>
</dbReference>
<dbReference type="InterPro" id="IPR000306">
    <property type="entry name" value="Znf_FYVE"/>
</dbReference>
<reference evidence="11" key="1">
    <citation type="submission" date="2011-05" db="EMBL/GenBank/DDBJ databases">
        <authorList>
            <person name="Richards S.R."/>
            <person name="Qu J."/>
            <person name="Jiang H."/>
            <person name="Jhangiani S.N."/>
            <person name="Agravi P."/>
            <person name="Goodspeed R."/>
            <person name="Gross S."/>
            <person name="Mandapat C."/>
            <person name="Jackson L."/>
            <person name="Mathew T."/>
            <person name="Pu L."/>
            <person name="Thornton R."/>
            <person name="Saada N."/>
            <person name="Wilczek-Boney K.B."/>
            <person name="Lee S."/>
            <person name="Kovar C."/>
            <person name="Wu Y."/>
            <person name="Scherer S.E."/>
            <person name="Worley K.C."/>
            <person name="Muzny D.M."/>
            <person name="Gibbs R."/>
        </authorList>
    </citation>
    <scope>NUCLEOTIDE SEQUENCE</scope>
    <source>
        <strain evidence="11">Brora</strain>
    </source>
</reference>
<dbReference type="EnsemblMetazoa" id="SMAR007034-RA">
    <property type="protein sequence ID" value="SMAR007034-PA"/>
    <property type="gene ID" value="SMAR007034"/>
</dbReference>
<evidence type="ECO:0000256" key="4">
    <source>
        <dbReference type="PROSITE-ProRule" id="PRU00091"/>
    </source>
</evidence>
<dbReference type="GO" id="GO:0005764">
    <property type="term" value="C:lysosome"/>
    <property type="evidence" value="ECO:0007669"/>
    <property type="project" value="TreeGrafter"/>
</dbReference>
<dbReference type="PROSITE" id="PS50826">
    <property type="entry name" value="RUN"/>
    <property type="match status" value="1"/>
</dbReference>
<dbReference type="InterPro" id="IPR013083">
    <property type="entry name" value="Znf_RING/FYVE/PHD"/>
</dbReference>
<dbReference type="InterPro" id="IPR011011">
    <property type="entry name" value="Znf_FYVE_PHD"/>
</dbReference>
<dbReference type="SMART" id="SM00064">
    <property type="entry name" value="FYVE"/>
    <property type="match status" value="1"/>
</dbReference>
<dbReference type="PROSITE" id="PS50178">
    <property type="entry name" value="ZF_FYVE"/>
    <property type="match status" value="1"/>
</dbReference>
<evidence type="ECO:0000259" key="9">
    <source>
        <dbReference type="PROSITE" id="PS50866"/>
    </source>
</evidence>
<feature type="coiled-coil region" evidence="5">
    <location>
        <begin position="621"/>
        <end position="655"/>
    </location>
</feature>
<feature type="region of interest" description="Disordered" evidence="6">
    <location>
        <begin position="839"/>
        <end position="866"/>
    </location>
</feature>
<keyword evidence="11" id="KW-1185">Reference proteome</keyword>
<dbReference type="Gene3D" id="3.30.40.10">
    <property type="entry name" value="Zinc/RING finger domain, C3HC4 (zinc finger)"/>
    <property type="match status" value="1"/>
</dbReference>
<evidence type="ECO:0000256" key="2">
    <source>
        <dbReference type="ARBA" id="ARBA00022771"/>
    </source>
</evidence>
<dbReference type="eggNOG" id="KOG1729">
    <property type="taxonomic scope" value="Eukaryota"/>
</dbReference>
<evidence type="ECO:0000256" key="3">
    <source>
        <dbReference type="ARBA" id="ARBA00022833"/>
    </source>
</evidence>
<dbReference type="PANTHER" id="PTHR46753:SF2">
    <property type="entry name" value="FYVE AND COILED-COIL DOMAIN-CONTAINING PROTEIN 1"/>
    <property type="match status" value="1"/>
</dbReference>
<dbReference type="PROSITE" id="PS50866">
    <property type="entry name" value="GOLD"/>
    <property type="match status" value="1"/>
</dbReference>
<evidence type="ECO:0000313" key="11">
    <source>
        <dbReference type="Proteomes" id="UP000014500"/>
    </source>
</evidence>
<evidence type="ECO:0000313" key="10">
    <source>
        <dbReference type="EnsemblMetazoa" id="SMAR007034-PA"/>
    </source>
</evidence>
<dbReference type="HOGENOM" id="CLU_004445_0_0_1"/>
<evidence type="ECO:0000256" key="5">
    <source>
        <dbReference type="SAM" id="Coils"/>
    </source>
</evidence>